<accession>D0MKU6</accession>
<keyword evidence="1" id="KW-0614">Plasmid</keyword>
<evidence type="ECO:0000313" key="2">
    <source>
        <dbReference type="Proteomes" id="UP000002221"/>
    </source>
</evidence>
<dbReference type="AlphaFoldDB" id="D0MKU6"/>
<protein>
    <submittedName>
        <fullName evidence="1">Uncharacterized protein</fullName>
    </submittedName>
</protein>
<dbReference type="HOGENOM" id="CLU_2481245_0_0_10"/>
<dbReference type="KEGG" id="rmr:Rmar_2902"/>
<gene>
    <name evidence="1" type="ordered locus">Rmar_2902</name>
</gene>
<dbReference type="EMBL" id="CP001808">
    <property type="protein sequence ID" value="ACY49760.1"/>
    <property type="molecule type" value="Genomic_DNA"/>
</dbReference>
<evidence type="ECO:0000313" key="1">
    <source>
        <dbReference type="EMBL" id="ACY49760.1"/>
    </source>
</evidence>
<organism evidence="1 2">
    <name type="scientific">Rhodothermus marinus (strain ATCC 43812 / DSM 4252 / R-10)</name>
    <name type="common">Rhodothermus obamensis</name>
    <dbReference type="NCBI Taxonomy" id="518766"/>
    <lineage>
        <taxon>Bacteria</taxon>
        <taxon>Pseudomonadati</taxon>
        <taxon>Rhodothermota</taxon>
        <taxon>Rhodothermia</taxon>
        <taxon>Rhodothermales</taxon>
        <taxon>Rhodothermaceae</taxon>
        <taxon>Rhodothermus</taxon>
    </lineage>
</organism>
<sequence length="87" mass="9724">MPRHLFDRLHQAAEILAASARLNEITAKMRGLPEAAYKRLQRIDLHVVLRRLLPGPSTCCLRDCARVDGGGIGSKDAFRYRGRGPRS</sequence>
<proteinExistence type="predicted"/>
<name>D0MKU6_RHOM4</name>
<dbReference type="Proteomes" id="UP000002221">
    <property type="component" value="Plasmid pRMAR01"/>
</dbReference>
<reference evidence="1 2" key="1">
    <citation type="journal article" date="2009" name="Stand. Genomic Sci.">
        <title>Complete genome sequence of Rhodothermus marinus type strain (R-10).</title>
        <authorList>
            <person name="Nolan M."/>
            <person name="Tindall B.J."/>
            <person name="Pomrenke H."/>
            <person name="Lapidus A."/>
            <person name="Copeland A."/>
            <person name="Glavina Del Rio T."/>
            <person name="Lucas S."/>
            <person name="Chen F."/>
            <person name="Tice H."/>
            <person name="Cheng J.F."/>
            <person name="Saunders E."/>
            <person name="Han C."/>
            <person name="Bruce D."/>
            <person name="Goodwin L."/>
            <person name="Chain P."/>
            <person name="Pitluck S."/>
            <person name="Ovchinikova G."/>
            <person name="Pati A."/>
            <person name="Ivanova N."/>
            <person name="Mavromatis K."/>
            <person name="Chen A."/>
            <person name="Palaniappan K."/>
            <person name="Land M."/>
            <person name="Hauser L."/>
            <person name="Chang Y.J."/>
            <person name="Jeffries C.D."/>
            <person name="Brettin T."/>
            <person name="Goker M."/>
            <person name="Bristow J."/>
            <person name="Eisen J.A."/>
            <person name="Markowitz V."/>
            <person name="Hugenholtz P."/>
            <person name="Kyrpides N.C."/>
            <person name="Klenk H.P."/>
            <person name="Detter J.C."/>
        </authorList>
    </citation>
    <scope>NUCLEOTIDE SEQUENCE [LARGE SCALE GENOMIC DNA]</scope>
    <source>
        <strain evidence="2">ATCC 43812 / DSM 4252 / R-10</strain>
        <plasmid evidence="1">pRMAR01</plasmid>
    </source>
</reference>
<geneLocation type="plasmid" evidence="1 2">
    <name>pRMAR01</name>
</geneLocation>
<keyword evidence="2" id="KW-1185">Reference proteome</keyword>